<dbReference type="InterPro" id="IPR003029">
    <property type="entry name" value="S1_domain"/>
</dbReference>
<evidence type="ECO:0000313" key="8">
    <source>
        <dbReference type="Proteomes" id="UP001642405"/>
    </source>
</evidence>
<dbReference type="Pfam" id="PF24685">
    <property type="entry name" value="OB_RRP5_4th"/>
    <property type="match status" value="1"/>
</dbReference>
<sequence length="1867" mass="202757">MSSLKRKEASTGKAAKSNNSAADSGRPSKRAKGEKSGDFKKNDKTADRKTDRKTASESESTSVPANAGAAALVSRLKEDEPLFPRGGGSVLTPLEYKQIQVQAKSDALFDQHADGNKAEAQAKKKQKSKRKHDDSTAAKPADDSVKIESLNFKRLVKGSLVLGQVVAISPLEISVALPNNLVGHLPLTSISETLTKRIAAEVEAAEKSDAEDNDDNDEDSDELDPQTLFTVGEYIRVSVVSTEEDVPGAKSKRLIELSVRPEHANAGLTEQDVVRNATVVASVLSVEDRGYVMDLGIAGSDLRGFLAKKEVDASIPEERLQPGAVMLCLVSSKPANGKVAQLTTQKKQLGSLKSVASDAVTINTFLPGTAVDVLLSDVSSRGLVGKVLGHLDATADVIHSGAGGSEGDLDDKYKIASKVRARVICTFPTSDSPKIGVSVLSHIAALEPQIVEADGVPGKKSKKEQKQEGQDSQEGQPAKLPLDVLPLSSAVEHCTVRRVEPNVGLWVDVGVKGVPGFVHISRVKDGKIDALFESSGPFKVGSVHAGRVLGYNPIDGTYILSFEKSVLDQTYLRIEDVPVGKVVHGTVKKMLIQATGISGLIVEIADGITGLVPELHLADIKLQNPEKKFREGMKVKARVLSTDPEKHQIRLTLKKTLVNSDLPPVAKFDDLSFGLQCLGTIVNIIPSGAFIQFYGDLRGFLPVSEMSEALITNPEEHFRQGQVVSVRVRKFDAANNRLSVTCKDSTAFGVEKQLALKDLAPGQIVSATVMVKNLDGVEVELANSGLKATLPVGHLSDRSAAKNAAALQRLHVGQVLPELVVLDKHDGRRIIVLSQKASLIAASKASTLLTHMDDAHVGDMLAGFVRNITPTAVFIQFAAHIVALLPKQLMPLGIQNQPEFGLHISQSLEVRVVSVENERIVVSLQPEAKTTVNADDDASGTKLVNPTDKALKTLGDIAVGVVTKAKVTSVKATQLNVKLADNVLGRVDITEIFDKWQDIPDAKDPLRDFKENQIIDVRILGIHDARRRTYLPITQRSSRSVFELSAKPSNVKAAEAPAALTMDKIEPESPWIGFVNNRKSNCLWVSLSHNVRGRLYGMEASNDLSLVKDLAENFPIGTALQVHVLRVDAEQGRLDLSARMADAKDEIDWSTLGKNMVLPAKVTRVNERQVVVQMSKTVSGPVHVIDLADDYDQAVTTPYFKNDIVRVSVVSIDASNKKVRLSTRPSRVLNSSLKVEDREITSITDVVAGTIIRGFVRSVADKGLFVNLGGDVVAMVRISDLSDSYLKDWKAHFQVDQLVRGRVVSVNPELKQVQMTLKASVVDDNYKPLSTLADFHQGQIVSGRVRKVEDFGAFIVLDNTANVSGLCHRSEMADKAVRDARKLYKEGDVVKAKILSINKENGRVNLGLKPAYFDNEDEEEDEDAMSVDEDDDGALLLDDESVSDDSDDDADDDMVDIRDALDITGTDNDLDLLGGESDSDDEDKEEGGAANGVSGGLSAGGFDWSGASLDKAAAAASSGDEDDEDEGADAGATKKSSAKRKKAAAAAAHMDIDRTAELDISGPQTASDFERLLLGQPDSSALWIAYMAFQLQVSELAKARETAERAIKTINVREETERLNVWIAYLNLEVVYGTDETADEVFKRACQYNDQREVFERTASIYIQSGKLEKADEVFQTMTKKFGAQAPQIWINYAHFLHHSLQDAERARGLLPRAMQMLDKHAHVNLMARVAALEFRSPVGSQERGRTVFESLLAKSPKKFDLWDQLLDLETSVLAAEKAKQLKEKKGSKSAKASKADASVVRDVFERGIKVPGIKPRRAKTWFQRWAKWEEENGDAKSRDKVSARAREWAAEAEKKKAADAEAEESE</sequence>
<dbReference type="InterPro" id="IPR048059">
    <property type="entry name" value="Rrp5_S1_rpt_hs1_sc1"/>
</dbReference>
<dbReference type="PANTHER" id="PTHR23270">
    <property type="entry name" value="PROGRAMMED CELL DEATH PROTEIN 11 PRE-RRNA PROCESSING PROTEIN RRP5"/>
    <property type="match status" value="1"/>
</dbReference>
<evidence type="ECO:0000256" key="5">
    <source>
        <dbReference type="SAM" id="MobiDB-lite"/>
    </source>
</evidence>
<dbReference type="CDD" id="cd05706">
    <property type="entry name" value="S1_Rrp5_repeat_sc10"/>
    <property type="match status" value="1"/>
</dbReference>
<keyword evidence="4" id="KW-0539">Nucleus</keyword>
<dbReference type="CDD" id="cd05697">
    <property type="entry name" value="S1_Rrp5_repeat_hs5"/>
    <property type="match status" value="1"/>
</dbReference>
<dbReference type="Gene3D" id="1.25.40.10">
    <property type="entry name" value="Tetratricopeptide repeat domain"/>
    <property type="match status" value="1"/>
</dbReference>
<dbReference type="CDD" id="cd05707">
    <property type="entry name" value="S1_Rrp5_repeat_sc11"/>
    <property type="match status" value="1"/>
</dbReference>
<dbReference type="SMART" id="SM00386">
    <property type="entry name" value="HAT"/>
    <property type="match status" value="5"/>
</dbReference>
<dbReference type="InterPro" id="IPR057301">
    <property type="entry name" value="Rrp5_OB_4th"/>
</dbReference>
<feature type="compositionally biased region" description="Acidic residues" evidence="5">
    <location>
        <begin position="1519"/>
        <end position="1528"/>
    </location>
</feature>
<feature type="region of interest" description="Disordered" evidence="5">
    <location>
        <begin position="1831"/>
        <end position="1867"/>
    </location>
</feature>
<feature type="domain" description="S1 motif" evidence="6">
    <location>
        <begin position="488"/>
        <end position="563"/>
    </location>
</feature>
<feature type="compositionally biased region" description="Acidic residues" evidence="5">
    <location>
        <begin position="211"/>
        <end position="224"/>
    </location>
</feature>
<evidence type="ECO:0000259" key="6">
    <source>
        <dbReference type="PROSITE" id="PS50126"/>
    </source>
</evidence>
<feature type="domain" description="S1 motif" evidence="6">
    <location>
        <begin position="674"/>
        <end position="743"/>
    </location>
</feature>
<feature type="domain" description="S1 motif" evidence="6">
    <location>
        <begin position="762"/>
        <end position="836"/>
    </location>
</feature>
<evidence type="ECO:0000256" key="4">
    <source>
        <dbReference type="ARBA" id="ARBA00023242"/>
    </source>
</evidence>
<dbReference type="CDD" id="cd05702">
    <property type="entry name" value="S1_Rrp5_repeat_hs11_sc8"/>
    <property type="match status" value="1"/>
</dbReference>
<feature type="domain" description="S1 motif" evidence="6">
    <location>
        <begin position="580"/>
        <end position="654"/>
    </location>
</feature>
<dbReference type="EMBL" id="CAWUHB010000003">
    <property type="protein sequence ID" value="CAK7210616.1"/>
    <property type="molecule type" value="Genomic_DNA"/>
</dbReference>
<dbReference type="CDD" id="cd05708">
    <property type="entry name" value="S1_Rrp5_repeat_sc12"/>
    <property type="match status" value="1"/>
</dbReference>
<comment type="subcellular location">
    <subcellularLocation>
        <location evidence="1">Nucleus</location>
        <location evidence="1">Nucleolus</location>
    </subcellularLocation>
</comment>
<feature type="region of interest" description="Disordered" evidence="5">
    <location>
        <begin position="203"/>
        <end position="225"/>
    </location>
</feature>
<dbReference type="PROSITE" id="PS50126">
    <property type="entry name" value="S1"/>
    <property type="match status" value="11"/>
</dbReference>
<feature type="compositionally biased region" description="Low complexity" evidence="5">
    <location>
        <begin position="13"/>
        <end position="22"/>
    </location>
</feature>
<dbReference type="InterPro" id="IPR003107">
    <property type="entry name" value="HAT"/>
</dbReference>
<gene>
    <name evidence="7" type="primary">RRP5</name>
    <name evidence="7" type="ORF">SCUCBS95973_000849</name>
</gene>
<feature type="region of interest" description="Disordered" evidence="5">
    <location>
        <begin position="1466"/>
        <end position="1496"/>
    </location>
</feature>
<feature type="compositionally biased region" description="Basic and acidic residues" evidence="5">
    <location>
        <begin position="113"/>
        <end position="122"/>
    </location>
</feature>
<dbReference type="InterPro" id="IPR045209">
    <property type="entry name" value="Rrp5"/>
</dbReference>
<keyword evidence="3" id="KW-0677">Repeat</keyword>
<evidence type="ECO:0000256" key="3">
    <source>
        <dbReference type="ARBA" id="ARBA00022737"/>
    </source>
</evidence>
<comment type="caution">
    <text evidence="7">The sequence shown here is derived from an EMBL/GenBank/DDBJ whole genome shotgun (WGS) entry which is preliminary data.</text>
</comment>
<feature type="region of interest" description="Disordered" evidence="5">
    <location>
        <begin position="1"/>
        <end position="72"/>
    </location>
</feature>
<feature type="domain" description="S1 motif" evidence="6">
    <location>
        <begin position="1155"/>
        <end position="1224"/>
    </location>
</feature>
<evidence type="ECO:0000256" key="1">
    <source>
        <dbReference type="ARBA" id="ARBA00004604"/>
    </source>
</evidence>
<feature type="compositionally biased region" description="Basic and acidic residues" evidence="5">
    <location>
        <begin position="31"/>
        <end position="56"/>
    </location>
</feature>
<name>A0ABP0ATN3_9PEZI</name>
<dbReference type="SMART" id="SM00316">
    <property type="entry name" value="S1"/>
    <property type="match status" value="12"/>
</dbReference>
<dbReference type="Pfam" id="PF00575">
    <property type="entry name" value="S1"/>
    <property type="match status" value="3"/>
</dbReference>
<dbReference type="Gene3D" id="2.40.50.140">
    <property type="entry name" value="Nucleic acid-binding proteins"/>
    <property type="match status" value="10"/>
</dbReference>
<evidence type="ECO:0000313" key="7">
    <source>
        <dbReference type="EMBL" id="CAK7210616.1"/>
    </source>
</evidence>
<dbReference type="SUPFAM" id="SSF50249">
    <property type="entry name" value="Nucleic acid-binding proteins"/>
    <property type="match status" value="12"/>
</dbReference>
<dbReference type="SUPFAM" id="SSF48452">
    <property type="entry name" value="TPR-like"/>
    <property type="match status" value="2"/>
</dbReference>
<feature type="region of interest" description="Disordered" evidence="5">
    <location>
        <begin position="454"/>
        <end position="479"/>
    </location>
</feature>
<keyword evidence="2" id="KW-0698">rRNA processing</keyword>
<dbReference type="CDD" id="cd05693">
    <property type="entry name" value="S1_Rrp5_repeat_hs1_sc1"/>
    <property type="match status" value="1"/>
</dbReference>
<feature type="domain" description="S1 motif" evidence="6">
    <location>
        <begin position="1249"/>
        <end position="1318"/>
    </location>
</feature>
<feature type="compositionally biased region" description="Basic and acidic residues" evidence="5">
    <location>
        <begin position="1"/>
        <end position="10"/>
    </location>
</feature>
<organism evidence="7 8">
    <name type="scientific">Sporothrix curviconia</name>
    <dbReference type="NCBI Taxonomy" id="1260050"/>
    <lineage>
        <taxon>Eukaryota</taxon>
        <taxon>Fungi</taxon>
        <taxon>Dikarya</taxon>
        <taxon>Ascomycota</taxon>
        <taxon>Pezizomycotina</taxon>
        <taxon>Sordariomycetes</taxon>
        <taxon>Sordariomycetidae</taxon>
        <taxon>Ophiostomatales</taxon>
        <taxon>Ophiostomataceae</taxon>
        <taxon>Sporothrix</taxon>
    </lineage>
</organism>
<feature type="compositionally biased region" description="Basic and acidic residues" evidence="5">
    <location>
        <begin position="131"/>
        <end position="142"/>
    </location>
</feature>
<feature type="region of interest" description="Disordered" evidence="5">
    <location>
        <begin position="1513"/>
        <end position="1538"/>
    </location>
</feature>
<evidence type="ECO:0000256" key="2">
    <source>
        <dbReference type="ARBA" id="ARBA00022552"/>
    </source>
</evidence>
<protein>
    <submittedName>
        <fullName evidence="7">rRNA bioproteinsis protein rrp5</fullName>
    </submittedName>
</protein>
<keyword evidence="8" id="KW-1185">Reference proteome</keyword>
<feature type="region of interest" description="Disordered" evidence="5">
    <location>
        <begin position="1416"/>
        <end position="1453"/>
    </location>
</feature>
<feature type="domain" description="S1 motif" evidence="6">
    <location>
        <begin position="1338"/>
        <end position="1409"/>
    </location>
</feature>
<accession>A0ABP0ATN3</accession>
<feature type="domain" description="S1 motif" evidence="6">
    <location>
        <begin position="955"/>
        <end position="1036"/>
    </location>
</feature>
<feature type="domain" description="S1 motif" evidence="6">
    <location>
        <begin position="858"/>
        <end position="925"/>
    </location>
</feature>
<dbReference type="InterPro" id="IPR011990">
    <property type="entry name" value="TPR-like_helical_dom_sf"/>
</dbReference>
<dbReference type="InterPro" id="IPR048058">
    <property type="entry name" value="Rrp5_S1_rpt_hs11_sc8"/>
</dbReference>
<dbReference type="PANTHER" id="PTHR23270:SF10">
    <property type="entry name" value="PROTEIN RRP5 HOMOLOG"/>
    <property type="match status" value="1"/>
</dbReference>
<dbReference type="InterPro" id="IPR057302">
    <property type="entry name" value="Rrp5_S1"/>
</dbReference>
<feature type="region of interest" description="Disordered" evidence="5">
    <location>
        <begin position="113"/>
        <end position="142"/>
    </location>
</feature>
<dbReference type="Proteomes" id="UP001642405">
    <property type="component" value="Unassembled WGS sequence"/>
</dbReference>
<dbReference type="InterPro" id="IPR012340">
    <property type="entry name" value="NA-bd_OB-fold"/>
</dbReference>
<feature type="compositionally biased region" description="Basic and acidic residues" evidence="5">
    <location>
        <begin position="1831"/>
        <end position="1860"/>
    </location>
</feature>
<dbReference type="Pfam" id="PF23459">
    <property type="entry name" value="S1_RRP5"/>
    <property type="match status" value="2"/>
</dbReference>
<feature type="domain" description="S1 motif" evidence="6">
    <location>
        <begin position="158"/>
        <end position="260"/>
    </location>
</feature>
<feature type="domain" description="S1 motif" evidence="6">
    <location>
        <begin position="1068"/>
        <end position="1139"/>
    </location>
</feature>
<proteinExistence type="predicted"/>
<reference evidence="7 8" key="1">
    <citation type="submission" date="2024-01" db="EMBL/GenBank/DDBJ databases">
        <authorList>
            <person name="Allen C."/>
            <person name="Tagirdzhanova G."/>
        </authorList>
    </citation>
    <scope>NUCLEOTIDE SEQUENCE [LARGE SCALE GENOMIC DNA]</scope>
</reference>